<evidence type="ECO:0000256" key="1">
    <source>
        <dbReference type="SAM" id="MobiDB-lite"/>
    </source>
</evidence>
<sequence length="814" mass="91974">MIPTVLNIYENKDVQTDSSIYDQNTSFNFDNDENIKFEAQIPQVQYEPEMVQGIIRPLTLAPDGTIINHHIPRLFKRKNVPMIRSLAEQIEGNKSFKSEYVRQMAAALIPGLKDKNYHSLFTDPLKIAYSAVDGQYKPNGAIDAIPCKAIFSLDSRLTIQTETQTIQCHIDTWERLTADSKLYVINGEQKLGVLQISQDVEPINFAKGIPKQLLQAFHIESEEQFGSLITENDTSLVDVILSIPTLSSKDANDLLAVLHTRKLLSPYIRSKVCALQLSNPIEERSWPELLGRFIFLLDPLWVYKNIPLLRQNDVMAIFRHIMDMNGGARYVLQVALKTLDETKGSEPLLFFWTLIFMSLLQNATLANKSHADRLRNKMIAMWKELQKKKDESNTRKLTFEIIDKIKEIKQFKLDSVVHEENELIAAIFKEHHDAIFTIIRINPFRREESHPLYFPVVLALETALLQASQNKELISSESESLNGDFESDSSISSRSSKHSQHPDSINQEKIEMESAGSRSSRHSTRNSEKPKSPSEKPGSPEVDPNPDRPFFDAKLFLGSEDSLNSNGSKKIKSRNVSAQIDDDENPTMESDHSYSSRKRNTTQSSSKKTPTQESSRKNTGTQDSQNRNTGTQDSQRSAKKSAASQRTQDSQSKKDTYGTYESYKSSSQKPQPSKMPVIEENDSYYSDYEEDADNVPPAASKPQAKSQYSAHHSGTYSRSGTYSKSGVYSKSGNYSKQGTNSYSTRSSQRKPPPPIQDQPDDYSYTDEEEEQPVYSYSKSGTYGSYSSAKKSAKPAQQPIQNNDGDYSYYSDEGL</sequence>
<feature type="compositionally biased region" description="Polar residues" evidence="1">
    <location>
        <begin position="703"/>
        <end position="746"/>
    </location>
</feature>
<feature type="compositionally biased region" description="Low complexity" evidence="1">
    <location>
        <begin position="601"/>
        <end position="613"/>
    </location>
</feature>
<protein>
    <submittedName>
        <fullName evidence="2">Uncharacterized protein</fullName>
    </submittedName>
</protein>
<feature type="region of interest" description="Disordered" evidence="1">
    <location>
        <begin position="473"/>
        <end position="814"/>
    </location>
</feature>
<proteinExistence type="predicted"/>
<feature type="compositionally biased region" description="Acidic residues" evidence="1">
    <location>
        <begin position="679"/>
        <end position="693"/>
    </location>
</feature>
<accession>A2E8V4</accession>
<dbReference type="AlphaFoldDB" id="A2E8V4"/>
<feature type="compositionally biased region" description="Low complexity" evidence="1">
    <location>
        <begin position="664"/>
        <end position="674"/>
    </location>
</feature>
<dbReference type="KEGG" id="tva:4768874"/>
<feature type="compositionally biased region" description="Polar residues" evidence="1">
    <location>
        <begin position="561"/>
        <end position="578"/>
    </location>
</feature>
<dbReference type="Proteomes" id="UP000001542">
    <property type="component" value="Unassembled WGS sequence"/>
</dbReference>
<dbReference type="VEuPathDB" id="TrichDB:TVAGG3_0926590"/>
<dbReference type="EMBL" id="DS113329">
    <property type="protein sequence ID" value="EAY10936.1"/>
    <property type="molecule type" value="Genomic_DNA"/>
</dbReference>
<dbReference type="OrthoDB" id="10681595at2759"/>
<feature type="compositionally biased region" description="Acidic residues" evidence="1">
    <location>
        <begin position="758"/>
        <end position="771"/>
    </location>
</feature>
<evidence type="ECO:0000313" key="2">
    <source>
        <dbReference type="EMBL" id="EAY10936.1"/>
    </source>
</evidence>
<feature type="compositionally biased region" description="Polar residues" evidence="1">
    <location>
        <begin position="617"/>
        <end position="633"/>
    </location>
</feature>
<reference evidence="2" key="2">
    <citation type="journal article" date="2007" name="Science">
        <title>Draft genome sequence of the sexually transmitted pathogen Trichomonas vaginalis.</title>
        <authorList>
            <person name="Carlton J.M."/>
            <person name="Hirt R.P."/>
            <person name="Silva J.C."/>
            <person name="Delcher A.L."/>
            <person name="Schatz M."/>
            <person name="Zhao Q."/>
            <person name="Wortman J.R."/>
            <person name="Bidwell S.L."/>
            <person name="Alsmark U.C.M."/>
            <person name="Besteiro S."/>
            <person name="Sicheritz-Ponten T."/>
            <person name="Noel C.J."/>
            <person name="Dacks J.B."/>
            <person name="Foster P.G."/>
            <person name="Simillion C."/>
            <person name="Van de Peer Y."/>
            <person name="Miranda-Saavedra D."/>
            <person name="Barton G.J."/>
            <person name="Westrop G.D."/>
            <person name="Mueller S."/>
            <person name="Dessi D."/>
            <person name="Fiori P.L."/>
            <person name="Ren Q."/>
            <person name="Paulsen I."/>
            <person name="Zhang H."/>
            <person name="Bastida-Corcuera F.D."/>
            <person name="Simoes-Barbosa A."/>
            <person name="Brown M.T."/>
            <person name="Hayes R.D."/>
            <person name="Mukherjee M."/>
            <person name="Okumura C.Y."/>
            <person name="Schneider R."/>
            <person name="Smith A.J."/>
            <person name="Vanacova S."/>
            <person name="Villalvazo M."/>
            <person name="Haas B.J."/>
            <person name="Pertea M."/>
            <person name="Feldblyum T.V."/>
            <person name="Utterback T.R."/>
            <person name="Shu C.L."/>
            <person name="Osoegawa K."/>
            <person name="de Jong P.J."/>
            <person name="Hrdy I."/>
            <person name="Horvathova L."/>
            <person name="Zubacova Z."/>
            <person name="Dolezal P."/>
            <person name="Malik S.B."/>
            <person name="Logsdon J.M. Jr."/>
            <person name="Henze K."/>
            <person name="Gupta A."/>
            <person name="Wang C.C."/>
            <person name="Dunne R.L."/>
            <person name="Upcroft J.A."/>
            <person name="Upcroft P."/>
            <person name="White O."/>
            <person name="Salzberg S.L."/>
            <person name="Tang P."/>
            <person name="Chiu C.-H."/>
            <person name="Lee Y.-S."/>
            <person name="Embley T.M."/>
            <person name="Coombs G.H."/>
            <person name="Mottram J.C."/>
            <person name="Tachezy J."/>
            <person name="Fraser-Liggett C.M."/>
            <person name="Johnson P.J."/>
        </authorList>
    </citation>
    <scope>NUCLEOTIDE SEQUENCE [LARGE SCALE GENOMIC DNA]</scope>
    <source>
        <strain evidence="2">G3</strain>
    </source>
</reference>
<reference evidence="2" key="1">
    <citation type="submission" date="2006-10" db="EMBL/GenBank/DDBJ databases">
        <authorList>
            <person name="Amadeo P."/>
            <person name="Zhao Q."/>
            <person name="Wortman J."/>
            <person name="Fraser-Liggett C."/>
            <person name="Carlton J."/>
        </authorList>
    </citation>
    <scope>NUCLEOTIDE SEQUENCE</scope>
    <source>
        <strain evidence="2">G3</strain>
    </source>
</reference>
<gene>
    <name evidence="2" type="ORF">TVAG_260220</name>
</gene>
<dbReference type="InParanoid" id="A2E8V4"/>
<feature type="compositionally biased region" description="Basic and acidic residues" evidence="1">
    <location>
        <begin position="525"/>
        <end position="534"/>
    </location>
</feature>
<evidence type="ECO:0000313" key="3">
    <source>
        <dbReference type="Proteomes" id="UP000001542"/>
    </source>
</evidence>
<organism evidence="2 3">
    <name type="scientific">Trichomonas vaginalis (strain ATCC PRA-98 / G3)</name>
    <dbReference type="NCBI Taxonomy" id="412133"/>
    <lineage>
        <taxon>Eukaryota</taxon>
        <taxon>Metamonada</taxon>
        <taxon>Parabasalia</taxon>
        <taxon>Trichomonadida</taxon>
        <taxon>Trichomonadidae</taxon>
        <taxon>Trichomonas</taxon>
    </lineage>
</organism>
<dbReference type="VEuPathDB" id="TrichDB:TVAG_260220"/>
<dbReference type="RefSeq" id="XP_001323159.1">
    <property type="nucleotide sequence ID" value="XM_001323124.1"/>
</dbReference>
<feature type="compositionally biased region" description="Low complexity" evidence="1">
    <location>
        <begin position="774"/>
        <end position="789"/>
    </location>
</feature>
<name>A2E8V4_TRIV3</name>
<keyword evidence="3" id="KW-1185">Reference proteome</keyword>